<proteinExistence type="predicted"/>
<keyword evidence="1" id="KW-0732">Signal</keyword>
<gene>
    <name evidence="2" type="ORF">T4A_6604</name>
</gene>
<dbReference type="EMBL" id="JYDR01000089">
    <property type="protein sequence ID" value="KRY69497.1"/>
    <property type="molecule type" value="Genomic_DNA"/>
</dbReference>
<evidence type="ECO:0000313" key="3">
    <source>
        <dbReference type="Proteomes" id="UP000054632"/>
    </source>
</evidence>
<organism evidence="2 3">
    <name type="scientific">Trichinella pseudospiralis</name>
    <name type="common">Parasitic roundworm</name>
    <dbReference type="NCBI Taxonomy" id="6337"/>
    <lineage>
        <taxon>Eukaryota</taxon>
        <taxon>Metazoa</taxon>
        <taxon>Ecdysozoa</taxon>
        <taxon>Nematoda</taxon>
        <taxon>Enoplea</taxon>
        <taxon>Dorylaimia</taxon>
        <taxon>Trichinellida</taxon>
        <taxon>Trichinellidae</taxon>
        <taxon>Trichinella</taxon>
    </lineage>
</organism>
<dbReference type="AlphaFoldDB" id="A0A0V1E6P7"/>
<protein>
    <submittedName>
        <fullName evidence="2">Uncharacterized protein</fullName>
    </submittedName>
</protein>
<comment type="caution">
    <text evidence="2">The sequence shown here is derived from an EMBL/GenBank/DDBJ whole genome shotgun (WGS) entry which is preliminary data.</text>
</comment>
<dbReference type="Proteomes" id="UP000054632">
    <property type="component" value="Unassembled WGS sequence"/>
</dbReference>
<feature type="chain" id="PRO_5006877104" evidence="1">
    <location>
        <begin position="20"/>
        <end position="93"/>
    </location>
</feature>
<evidence type="ECO:0000313" key="2">
    <source>
        <dbReference type="EMBL" id="KRY69497.1"/>
    </source>
</evidence>
<accession>A0A0V1E6P7</accession>
<name>A0A0V1E6P7_TRIPS</name>
<reference evidence="2 3" key="1">
    <citation type="submission" date="2015-01" db="EMBL/GenBank/DDBJ databases">
        <title>Evolution of Trichinella species and genotypes.</title>
        <authorList>
            <person name="Korhonen P.K."/>
            <person name="Edoardo P."/>
            <person name="Giuseppe L.R."/>
            <person name="Gasser R.B."/>
        </authorList>
    </citation>
    <scope>NUCLEOTIDE SEQUENCE [LARGE SCALE GENOMIC DNA]</scope>
    <source>
        <strain evidence="2">ISS13</strain>
    </source>
</reference>
<sequence length="93" mass="10395">MSAFLYHIFLRFFISSSVGSFNMKKREQNSLEEQILNNSANSAHILHSQRITTEAIHLAKLGSAVFTDEAQNDKAPLKKIPQSTFSLQTAAIN</sequence>
<evidence type="ECO:0000256" key="1">
    <source>
        <dbReference type="SAM" id="SignalP"/>
    </source>
</evidence>
<feature type="signal peptide" evidence="1">
    <location>
        <begin position="1"/>
        <end position="19"/>
    </location>
</feature>